<keyword evidence="2" id="KW-0833">Ubl conjugation pathway</keyword>
<dbReference type="PROSITE" id="PS50127">
    <property type="entry name" value="UBC_2"/>
    <property type="match status" value="1"/>
</dbReference>
<comment type="caution">
    <text evidence="5">The sequence shown here is derived from an EMBL/GenBank/DDBJ whole genome shotgun (WGS) entry which is preliminary data.</text>
</comment>
<dbReference type="SMART" id="SM00212">
    <property type="entry name" value="UBCc"/>
    <property type="match status" value="1"/>
</dbReference>
<name>A0AAV6X129_9LAMI</name>
<sequence>MASANSEDRATNDADRATIIQFSHFDVVPEASDHHYLQSNKSDKDKKEFDDGQSSVYAKIMQEWKILEKNLPESIYVQVYETRIDLLRAVIIGPHGTPYQDGLFFFDILLPFDYPNQPPKVYYHSHGYRLNPNLYDNGKVCLSLINTWDGSKSEKWTQNSTILQILVSIQGLVLNERPYFNEPQYEYERNNKSSEFINHSIQYNETAFILSCKTMLQIMRKRPERFEVFVDQHFRERGDKILAAIQGYQEGYVPVGPKFKDDLIKVYSDLEKAFVLMSSELNMEKPESMSSELNMEKPESMSSELNMEKPKSMNSELNMENPESKKKNEEGEESASESKSGEIAKKWINDKDSSNIYIVKNQENVGKHKKGILKKLSKWICR</sequence>
<dbReference type="PANTHER" id="PTHR46116:SF19">
    <property type="entry name" value="UBIQUITIN-CONJUGATING ENZYME FAMILY PROTEIN"/>
    <property type="match status" value="1"/>
</dbReference>
<feature type="domain" description="UBC core" evidence="4">
    <location>
        <begin position="55"/>
        <end position="216"/>
    </location>
</feature>
<dbReference type="PANTHER" id="PTHR46116">
    <property type="entry name" value="(E3-INDEPENDENT) E2 UBIQUITIN-CONJUGATING ENZYME"/>
    <property type="match status" value="1"/>
</dbReference>
<dbReference type="SUPFAM" id="SSF54495">
    <property type="entry name" value="UBC-like"/>
    <property type="match status" value="1"/>
</dbReference>
<organism evidence="5 6">
    <name type="scientific">Buddleja alternifolia</name>
    <dbReference type="NCBI Taxonomy" id="168488"/>
    <lineage>
        <taxon>Eukaryota</taxon>
        <taxon>Viridiplantae</taxon>
        <taxon>Streptophyta</taxon>
        <taxon>Embryophyta</taxon>
        <taxon>Tracheophyta</taxon>
        <taxon>Spermatophyta</taxon>
        <taxon>Magnoliopsida</taxon>
        <taxon>eudicotyledons</taxon>
        <taxon>Gunneridae</taxon>
        <taxon>Pentapetalae</taxon>
        <taxon>asterids</taxon>
        <taxon>lamiids</taxon>
        <taxon>Lamiales</taxon>
        <taxon>Scrophulariaceae</taxon>
        <taxon>Buddlejeae</taxon>
        <taxon>Buddleja</taxon>
    </lineage>
</organism>
<dbReference type="Gene3D" id="3.10.110.10">
    <property type="entry name" value="Ubiquitin Conjugating Enzyme"/>
    <property type="match status" value="1"/>
</dbReference>
<keyword evidence="6" id="KW-1185">Reference proteome</keyword>
<feature type="region of interest" description="Disordered" evidence="3">
    <location>
        <begin position="285"/>
        <end position="345"/>
    </location>
</feature>
<dbReference type="InterPro" id="IPR016135">
    <property type="entry name" value="UBQ-conjugating_enzyme/RWD"/>
</dbReference>
<dbReference type="AlphaFoldDB" id="A0AAV6X129"/>
<keyword evidence="1" id="KW-0808">Transferase</keyword>
<proteinExistence type="predicted"/>
<dbReference type="Proteomes" id="UP000826271">
    <property type="component" value="Unassembled WGS sequence"/>
</dbReference>
<evidence type="ECO:0000256" key="3">
    <source>
        <dbReference type="SAM" id="MobiDB-lite"/>
    </source>
</evidence>
<accession>A0AAV6X129</accession>
<dbReference type="CDD" id="cd23837">
    <property type="entry name" value="UBCc_UBE2O"/>
    <property type="match status" value="1"/>
</dbReference>
<dbReference type="EMBL" id="WHWC01000012">
    <property type="protein sequence ID" value="KAG8372870.1"/>
    <property type="molecule type" value="Genomic_DNA"/>
</dbReference>
<evidence type="ECO:0000313" key="6">
    <source>
        <dbReference type="Proteomes" id="UP000826271"/>
    </source>
</evidence>
<dbReference type="GO" id="GO:0061631">
    <property type="term" value="F:ubiquitin conjugating enzyme activity"/>
    <property type="evidence" value="ECO:0007669"/>
    <property type="project" value="TreeGrafter"/>
</dbReference>
<reference evidence="5" key="1">
    <citation type="submission" date="2019-10" db="EMBL/GenBank/DDBJ databases">
        <authorList>
            <person name="Zhang R."/>
            <person name="Pan Y."/>
            <person name="Wang J."/>
            <person name="Ma R."/>
            <person name="Yu S."/>
        </authorList>
    </citation>
    <scope>NUCLEOTIDE SEQUENCE</scope>
    <source>
        <strain evidence="5">LA-IB0</strain>
        <tissue evidence="5">Leaf</tissue>
    </source>
</reference>
<evidence type="ECO:0000313" key="5">
    <source>
        <dbReference type="EMBL" id="KAG8372870.1"/>
    </source>
</evidence>
<gene>
    <name evidence="5" type="ORF">BUALT_Bualt12G0112100</name>
</gene>
<evidence type="ECO:0000259" key="4">
    <source>
        <dbReference type="PROSITE" id="PS50127"/>
    </source>
</evidence>
<protein>
    <recommendedName>
        <fullName evidence="4">UBC core domain-containing protein</fullName>
    </recommendedName>
</protein>
<dbReference type="InterPro" id="IPR000608">
    <property type="entry name" value="UBC"/>
</dbReference>
<evidence type="ECO:0000256" key="1">
    <source>
        <dbReference type="ARBA" id="ARBA00022679"/>
    </source>
</evidence>
<dbReference type="Pfam" id="PF00179">
    <property type="entry name" value="UQ_con"/>
    <property type="match status" value="1"/>
</dbReference>
<evidence type="ECO:0000256" key="2">
    <source>
        <dbReference type="ARBA" id="ARBA00022786"/>
    </source>
</evidence>